<evidence type="ECO:0000313" key="5">
    <source>
        <dbReference type="Proteomes" id="UP000680020"/>
    </source>
</evidence>
<dbReference type="AlphaFoldDB" id="A0A162V6L7"/>
<evidence type="ECO:0000259" key="3">
    <source>
        <dbReference type="PROSITE" id="PS50110"/>
    </source>
</evidence>
<reference evidence="4" key="1">
    <citation type="submission" date="2021-03" db="EMBL/GenBank/DDBJ databases">
        <title>Identification and antibiotic profiling of Wohlfahrtiimonas chitiniclastica, an underestimated human pathogen.</title>
        <authorList>
            <person name="Kopf A."/>
            <person name="Bunk B."/>
            <person name="Coldewey S."/>
            <person name="Gunzer F."/>
            <person name="Riedel T."/>
            <person name="Schroettner P."/>
        </authorList>
    </citation>
    <scope>NUCLEOTIDE SEQUENCE</scope>
    <source>
        <strain evidence="4">DSM 100917</strain>
    </source>
</reference>
<sequence length="128" mass="14029">MAAPLTKIVCIDDDQDILSIIEFSLSEVGGFEVLACNSGAEALAKVDAFGPQLFLIDVMMPNMSGPELLVELHKQPQYASTPAIFLTANANFAAYSEAKPPKLLGVLTKPFDPMQLPERIQKLWDEFM</sequence>
<feature type="domain" description="Response regulatory" evidence="3">
    <location>
        <begin position="7"/>
        <end position="124"/>
    </location>
</feature>
<dbReference type="PANTHER" id="PTHR44591">
    <property type="entry name" value="STRESS RESPONSE REGULATOR PROTEIN 1"/>
    <property type="match status" value="1"/>
</dbReference>
<keyword evidence="1 2" id="KW-0597">Phosphoprotein</keyword>
<dbReference type="InterPro" id="IPR050595">
    <property type="entry name" value="Bact_response_regulator"/>
</dbReference>
<dbReference type="GO" id="GO:0000160">
    <property type="term" value="P:phosphorelay signal transduction system"/>
    <property type="evidence" value="ECO:0007669"/>
    <property type="project" value="InterPro"/>
</dbReference>
<dbReference type="SMART" id="SM00448">
    <property type="entry name" value="REC"/>
    <property type="match status" value="1"/>
</dbReference>
<dbReference type="PROSITE" id="PS50110">
    <property type="entry name" value="RESPONSE_REGULATORY"/>
    <property type="match status" value="1"/>
</dbReference>
<dbReference type="InterPro" id="IPR001789">
    <property type="entry name" value="Sig_transdc_resp-reg_receiver"/>
</dbReference>
<dbReference type="InterPro" id="IPR011006">
    <property type="entry name" value="CheY-like_superfamily"/>
</dbReference>
<dbReference type="Proteomes" id="UP000680020">
    <property type="component" value="Unassembled WGS sequence"/>
</dbReference>
<dbReference type="SUPFAM" id="SSF52172">
    <property type="entry name" value="CheY-like"/>
    <property type="match status" value="1"/>
</dbReference>
<organism evidence="4 5">
    <name type="scientific">Wohlfahrtiimonas chitiniclastica</name>
    <dbReference type="NCBI Taxonomy" id="400946"/>
    <lineage>
        <taxon>Bacteria</taxon>
        <taxon>Pseudomonadati</taxon>
        <taxon>Pseudomonadota</taxon>
        <taxon>Gammaproteobacteria</taxon>
        <taxon>Cardiobacteriales</taxon>
        <taxon>Ignatzschineriaceae</taxon>
        <taxon>Wohlfahrtiimonas</taxon>
    </lineage>
</organism>
<evidence type="ECO:0000256" key="1">
    <source>
        <dbReference type="ARBA" id="ARBA00022553"/>
    </source>
</evidence>
<evidence type="ECO:0000313" key="4">
    <source>
        <dbReference type="EMBL" id="MBS7825201.1"/>
    </source>
</evidence>
<name>A0A162V6L7_9GAMM</name>
<dbReference type="GeneID" id="58264649"/>
<feature type="modified residue" description="4-aspartylphosphate" evidence="2">
    <location>
        <position position="57"/>
    </location>
</feature>
<dbReference type="Pfam" id="PF00072">
    <property type="entry name" value="Response_reg"/>
    <property type="match status" value="1"/>
</dbReference>
<evidence type="ECO:0000256" key="2">
    <source>
        <dbReference type="PROSITE-ProRule" id="PRU00169"/>
    </source>
</evidence>
<dbReference type="Gene3D" id="3.40.50.2300">
    <property type="match status" value="1"/>
</dbReference>
<dbReference type="PANTHER" id="PTHR44591:SF3">
    <property type="entry name" value="RESPONSE REGULATORY DOMAIN-CONTAINING PROTEIN"/>
    <property type="match status" value="1"/>
</dbReference>
<accession>A0A162V6L7</accession>
<proteinExistence type="predicted"/>
<dbReference type="EMBL" id="JAGIBU010000008">
    <property type="protein sequence ID" value="MBS7825201.1"/>
    <property type="molecule type" value="Genomic_DNA"/>
</dbReference>
<comment type="caution">
    <text evidence="4">The sequence shown here is derived from an EMBL/GenBank/DDBJ whole genome shotgun (WGS) entry which is preliminary data.</text>
</comment>
<gene>
    <name evidence="4" type="ORF">J7561_08295</name>
</gene>
<protein>
    <submittedName>
        <fullName evidence="4">Response regulator</fullName>
    </submittedName>
</protein>
<dbReference type="RefSeq" id="WP_008316076.1">
    <property type="nucleotide sequence ID" value="NZ_CP115969.1"/>
</dbReference>